<dbReference type="AlphaFoldDB" id="A0A6A5KQ25"/>
<reference evidence="1" key="1">
    <citation type="submission" date="2020-01" db="EMBL/GenBank/DDBJ databases">
        <authorList>
            <consortium name="DOE Joint Genome Institute"/>
            <person name="Haridas S."/>
            <person name="Albert R."/>
            <person name="Binder M."/>
            <person name="Bloem J."/>
            <person name="Labutti K."/>
            <person name="Salamov A."/>
            <person name="Andreopoulos B."/>
            <person name="Baker S.E."/>
            <person name="Barry K."/>
            <person name="Bills G."/>
            <person name="Bluhm B.H."/>
            <person name="Cannon C."/>
            <person name="Castanera R."/>
            <person name="Culley D.E."/>
            <person name="Daum C."/>
            <person name="Ezra D."/>
            <person name="Gonzalez J.B."/>
            <person name="Henrissat B."/>
            <person name="Kuo A."/>
            <person name="Liang C."/>
            <person name="Lipzen A."/>
            <person name="Lutzoni F."/>
            <person name="Magnuson J."/>
            <person name="Mondo S."/>
            <person name="Nolan M."/>
            <person name="Ohm R."/>
            <person name="Pangilinan J."/>
            <person name="Park H.-J."/>
            <person name="Ramirez L."/>
            <person name="Alfaro M."/>
            <person name="Sun H."/>
            <person name="Tritt A."/>
            <person name="Yoshinaga Y."/>
            <person name="Zwiers L.-H."/>
            <person name="Turgeon B.G."/>
            <person name="Goodwin S.B."/>
            <person name="Spatafora J.W."/>
            <person name="Crous P.W."/>
            <person name="Grigoriev I.V."/>
        </authorList>
    </citation>
    <scope>NUCLEOTIDE SEQUENCE</scope>
    <source>
        <strain evidence="1">P77</strain>
    </source>
</reference>
<organism evidence="1 2">
    <name type="scientific">Decorospora gaudefroyi</name>
    <dbReference type="NCBI Taxonomy" id="184978"/>
    <lineage>
        <taxon>Eukaryota</taxon>
        <taxon>Fungi</taxon>
        <taxon>Dikarya</taxon>
        <taxon>Ascomycota</taxon>
        <taxon>Pezizomycotina</taxon>
        <taxon>Dothideomycetes</taxon>
        <taxon>Pleosporomycetidae</taxon>
        <taxon>Pleosporales</taxon>
        <taxon>Pleosporineae</taxon>
        <taxon>Pleosporaceae</taxon>
        <taxon>Decorospora</taxon>
    </lineage>
</organism>
<sequence length="190" mass="21026">MFCTCGGVPLAPSGLAFSKTPGTPACLGLTASTSVYICQKLDITMGYLYSAPRTCGNYQLCGGWRSWCEIIPYISLSPRLSVDGRRDLMLSRSFCSFQYFSAPSLGNIQYIQWIDRYGHVTRELTNVDGPAANSLFGISIPIGAFALSICGNYARLFWTSRLYGLRWVGRYTCRIYVSECVPAPYDALHC</sequence>
<dbReference type="EMBL" id="ML975254">
    <property type="protein sequence ID" value="KAF1838250.1"/>
    <property type="molecule type" value="Genomic_DNA"/>
</dbReference>
<keyword evidence="2" id="KW-1185">Reference proteome</keyword>
<name>A0A6A5KQ25_9PLEO</name>
<evidence type="ECO:0000313" key="2">
    <source>
        <dbReference type="Proteomes" id="UP000800040"/>
    </source>
</evidence>
<protein>
    <submittedName>
        <fullName evidence="1">Uncharacterized protein</fullName>
    </submittedName>
</protein>
<gene>
    <name evidence="1" type="ORF">BDW02DRAFT_34920</name>
</gene>
<dbReference type="Proteomes" id="UP000800040">
    <property type="component" value="Unassembled WGS sequence"/>
</dbReference>
<accession>A0A6A5KQ25</accession>
<proteinExistence type="predicted"/>
<evidence type="ECO:0000313" key="1">
    <source>
        <dbReference type="EMBL" id="KAF1838250.1"/>
    </source>
</evidence>